<evidence type="ECO:0000313" key="2">
    <source>
        <dbReference type="EMBL" id="OGE64567.1"/>
    </source>
</evidence>
<dbReference type="NCBIfam" id="TIGR01552">
    <property type="entry name" value="phd_fam"/>
    <property type="match status" value="1"/>
</dbReference>
<accession>A0A1F5MGS7</accession>
<dbReference type="EMBL" id="MFDT01000053">
    <property type="protein sequence ID" value="OGE64567.1"/>
    <property type="molecule type" value="Genomic_DNA"/>
</dbReference>
<comment type="caution">
    <text evidence="2">The sequence shown here is derived from an EMBL/GenBank/DDBJ whole genome shotgun (WGS) entry which is preliminary data.</text>
</comment>
<proteinExistence type="inferred from homology"/>
<gene>
    <name evidence="2" type="ORF">A3I48_00910</name>
</gene>
<protein>
    <recommendedName>
        <fullName evidence="4">Antitoxin</fullName>
    </recommendedName>
</protein>
<name>A0A1F5MGS7_9BACT</name>
<comment type="similarity">
    <text evidence="1">Belongs to the phD/YefM antitoxin family.</text>
</comment>
<reference evidence="2 3" key="1">
    <citation type="journal article" date="2016" name="Nat. Commun.">
        <title>Thousands of microbial genomes shed light on interconnected biogeochemical processes in an aquifer system.</title>
        <authorList>
            <person name="Anantharaman K."/>
            <person name="Brown C.T."/>
            <person name="Hug L.A."/>
            <person name="Sharon I."/>
            <person name="Castelle C.J."/>
            <person name="Probst A.J."/>
            <person name="Thomas B.C."/>
            <person name="Singh A."/>
            <person name="Wilkins M.J."/>
            <person name="Karaoz U."/>
            <person name="Brodie E.L."/>
            <person name="Williams K.H."/>
            <person name="Hubbard S.S."/>
            <person name="Banfield J.F."/>
        </authorList>
    </citation>
    <scope>NUCLEOTIDE SEQUENCE [LARGE SCALE GENOMIC DNA]</scope>
</reference>
<dbReference type="Proteomes" id="UP000178859">
    <property type="component" value="Unassembled WGS sequence"/>
</dbReference>
<dbReference type="Gene3D" id="3.40.1620.10">
    <property type="entry name" value="YefM-like domain"/>
    <property type="match status" value="1"/>
</dbReference>
<evidence type="ECO:0000256" key="1">
    <source>
        <dbReference type="ARBA" id="ARBA00009981"/>
    </source>
</evidence>
<evidence type="ECO:0000313" key="3">
    <source>
        <dbReference type="Proteomes" id="UP000178859"/>
    </source>
</evidence>
<sequence>MSTIRVSATSARNNFFELLNQVALGAQVIIERDSKEVALLSPKKQKIDWQEFKKAAEAARGILKDYDPKRDNPFRRKNAWPSLGKWDKGL</sequence>
<dbReference type="InterPro" id="IPR036165">
    <property type="entry name" value="YefM-like_sf"/>
</dbReference>
<dbReference type="SUPFAM" id="SSF143120">
    <property type="entry name" value="YefM-like"/>
    <property type="match status" value="1"/>
</dbReference>
<evidence type="ECO:0008006" key="4">
    <source>
        <dbReference type="Google" id="ProtNLM"/>
    </source>
</evidence>
<organism evidence="2 3">
    <name type="scientific">Candidatus Daviesbacteria bacterium RIFCSPLOWO2_02_FULL_36_7</name>
    <dbReference type="NCBI Taxonomy" id="1797792"/>
    <lineage>
        <taxon>Bacteria</taxon>
        <taxon>Candidatus Daviesiibacteriota</taxon>
    </lineage>
</organism>
<dbReference type="AlphaFoldDB" id="A0A1F5MGS7"/>